<dbReference type="Gene3D" id="2.60.40.2310">
    <property type="match status" value="1"/>
</dbReference>
<evidence type="ECO:0000313" key="10">
    <source>
        <dbReference type="Proteomes" id="UP000222542"/>
    </source>
</evidence>
<dbReference type="GO" id="GO:0006508">
    <property type="term" value="P:proteolysis"/>
    <property type="evidence" value="ECO:0007669"/>
    <property type="project" value="UniProtKB-KW"/>
</dbReference>
<name>A0A2G2ZUQ8_CAPAN</name>
<dbReference type="AlphaFoldDB" id="A0A2G2ZUQ8"/>
<dbReference type="Pfam" id="PF17766">
    <property type="entry name" value="fn3_6"/>
    <property type="match status" value="1"/>
</dbReference>
<reference evidence="9 10" key="1">
    <citation type="journal article" date="2014" name="Nat. Genet.">
        <title>Genome sequence of the hot pepper provides insights into the evolution of pungency in Capsicum species.</title>
        <authorList>
            <person name="Kim S."/>
            <person name="Park M."/>
            <person name="Yeom S.I."/>
            <person name="Kim Y.M."/>
            <person name="Lee J.M."/>
            <person name="Lee H.A."/>
            <person name="Seo E."/>
            <person name="Choi J."/>
            <person name="Cheong K."/>
            <person name="Kim K.T."/>
            <person name="Jung K."/>
            <person name="Lee G.W."/>
            <person name="Oh S.K."/>
            <person name="Bae C."/>
            <person name="Kim S.B."/>
            <person name="Lee H.Y."/>
            <person name="Kim S.Y."/>
            <person name="Kim M.S."/>
            <person name="Kang B.C."/>
            <person name="Jo Y.D."/>
            <person name="Yang H.B."/>
            <person name="Jeong H.J."/>
            <person name="Kang W.H."/>
            <person name="Kwon J.K."/>
            <person name="Shin C."/>
            <person name="Lim J.Y."/>
            <person name="Park J.H."/>
            <person name="Huh J.H."/>
            <person name="Kim J.S."/>
            <person name="Kim B.D."/>
            <person name="Cohen O."/>
            <person name="Paran I."/>
            <person name="Suh M.C."/>
            <person name="Lee S.B."/>
            <person name="Kim Y.K."/>
            <person name="Shin Y."/>
            <person name="Noh S.J."/>
            <person name="Park J."/>
            <person name="Seo Y.S."/>
            <person name="Kwon S.Y."/>
            <person name="Kim H.A."/>
            <person name="Park J.M."/>
            <person name="Kim H.J."/>
            <person name="Choi S.B."/>
            <person name="Bosland P.W."/>
            <person name="Reeves G."/>
            <person name="Jo S.H."/>
            <person name="Lee B.W."/>
            <person name="Cho H.T."/>
            <person name="Choi H.S."/>
            <person name="Lee M.S."/>
            <person name="Yu Y."/>
            <person name="Do Choi Y."/>
            <person name="Park B.S."/>
            <person name="van Deynze A."/>
            <person name="Ashrafi H."/>
            <person name="Hill T."/>
            <person name="Kim W.T."/>
            <person name="Pai H.S."/>
            <person name="Ahn H.K."/>
            <person name="Yeam I."/>
            <person name="Giovannoni J.J."/>
            <person name="Rose J.K."/>
            <person name="Sorensen I."/>
            <person name="Lee S.J."/>
            <person name="Kim R.W."/>
            <person name="Choi I.Y."/>
            <person name="Choi B.S."/>
            <person name="Lim J.S."/>
            <person name="Lee Y.H."/>
            <person name="Choi D."/>
        </authorList>
    </citation>
    <scope>NUCLEOTIDE SEQUENCE [LARGE SCALE GENOMIC DNA]</scope>
    <source>
        <strain evidence="10">cv. CM334</strain>
    </source>
</reference>
<dbReference type="Gene3D" id="3.50.30.30">
    <property type="match status" value="1"/>
</dbReference>
<reference evidence="9 10" key="2">
    <citation type="journal article" date="2017" name="Genome Biol.">
        <title>New reference genome sequences of hot pepper reveal the massive evolution of plant disease-resistance genes by retroduplication.</title>
        <authorList>
            <person name="Kim S."/>
            <person name="Park J."/>
            <person name="Yeom S.I."/>
            <person name="Kim Y.M."/>
            <person name="Seo E."/>
            <person name="Kim K.T."/>
            <person name="Kim M.S."/>
            <person name="Lee J.M."/>
            <person name="Cheong K."/>
            <person name="Shin H.S."/>
            <person name="Kim S.B."/>
            <person name="Han K."/>
            <person name="Lee J."/>
            <person name="Park M."/>
            <person name="Lee H.A."/>
            <person name="Lee H.Y."/>
            <person name="Lee Y."/>
            <person name="Oh S."/>
            <person name="Lee J.H."/>
            <person name="Choi E."/>
            <person name="Choi E."/>
            <person name="Lee S.E."/>
            <person name="Jeon J."/>
            <person name="Kim H."/>
            <person name="Choi G."/>
            <person name="Song H."/>
            <person name="Lee J."/>
            <person name="Lee S.C."/>
            <person name="Kwon J.K."/>
            <person name="Lee H.Y."/>
            <person name="Koo N."/>
            <person name="Hong Y."/>
            <person name="Kim R.W."/>
            <person name="Kang W.H."/>
            <person name="Huh J.H."/>
            <person name="Kang B.C."/>
            <person name="Yang T.J."/>
            <person name="Lee Y.H."/>
            <person name="Bennetzen J.L."/>
            <person name="Choi D."/>
        </authorList>
    </citation>
    <scope>NUCLEOTIDE SEQUENCE [LARGE SCALE GENOMIC DNA]</scope>
    <source>
        <strain evidence="10">cv. CM334</strain>
    </source>
</reference>
<comment type="similarity">
    <text evidence="1 6">Belongs to the peptidase S8 family.</text>
</comment>
<evidence type="ECO:0000256" key="5">
    <source>
        <dbReference type="ARBA" id="ARBA00022825"/>
    </source>
</evidence>
<dbReference type="InterPro" id="IPR045051">
    <property type="entry name" value="SBT"/>
</dbReference>
<dbReference type="STRING" id="4072.A0A2G2ZUQ8"/>
<dbReference type="GO" id="GO:0004252">
    <property type="term" value="F:serine-type endopeptidase activity"/>
    <property type="evidence" value="ECO:0007669"/>
    <property type="project" value="InterPro"/>
</dbReference>
<sequence>MLFFKSNIDASRSLKDLKGTGVLACICATLPVVQIDETPIPFLTVDFEQGNQIFDYFQQCISNNQDPIIKYGQAEILEGKETYIKVPQFSSRGPNSFAPEILKLLVLIYLQHILLLGGDNGFKLLSGTSMEAPHITGIVALLKVAHPDWSSAAIKSALMTTAWNEDTYATEIYTEGTGGKLADPFDIGSGICNPNGAVDPGLIYDMDTNDYSIMFADWDTVMMKFTMQLRGIACLKEVHSRLDMNLPSISIPNLKDSVTLKRTVTNVGNVYSVYKLVVKPPRNTAIKVTPDVLKFNAKIKKISFEVKITSTYQQSSKFTFGSLAWSDGKHFVRIPIVVRKQIDE</sequence>
<dbReference type="Proteomes" id="UP000222542">
    <property type="component" value="Unassembled WGS sequence"/>
</dbReference>
<dbReference type="FunFam" id="2.60.40.2310:FF:000001">
    <property type="entry name" value="Subtilisin-like protease SBT1.5"/>
    <property type="match status" value="1"/>
</dbReference>
<evidence type="ECO:0000256" key="2">
    <source>
        <dbReference type="ARBA" id="ARBA00022670"/>
    </source>
</evidence>
<evidence type="ECO:0000259" key="8">
    <source>
        <dbReference type="Pfam" id="PF17766"/>
    </source>
</evidence>
<evidence type="ECO:0000256" key="3">
    <source>
        <dbReference type="ARBA" id="ARBA00022729"/>
    </source>
</evidence>
<dbReference type="InterPro" id="IPR041469">
    <property type="entry name" value="Subtilisin-like_FN3"/>
</dbReference>
<dbReference type="InterPro" id="IPR000209">
    <property type="entry name" value="Peptidase_S8/S53_dom"/>
</dbReference>
<feature type="domain" description="Peptidase S8/S53" evidence="7">
    <location>
        <begin position="118"/>
        <end position="167"/>
    </location>
</feature>
<comment type="caution">
    <text evidence="9">The sequence shown here is derived from an EMBL/GenBank/DDBJ whole genome shotgun (WGS) entry which is preliminary data.</text>
</comment>
<dbReference type="PANTHER" id="PTHR10795">
    <property type="entry name" value="PROPROTEIN CONVERTASE SUBTILISIN/KEXIN"/>
    <property type="match status" value="1"/>
</dbReference>
<evidence type="ECO:0000259" key="7">
    <source>
        <dbReference type="Pfam" id="PF00082"/>
    </source>
</evidence>
<evidence type="ECO:0000313" key="9">
    <source>
        <dbReference type="EMBL" id="PHT85705.1"/>
    </source>
</evidence>
<keyword evidence="10" id="KW-1185">Reference proteome</keyword>
<dbReference type="EMBL" id="AYRZ02000003">
    <property type="protein sequence ID" value="PHT85705.1"/>
    <property type="molecule type" value="Genomic_DNA"/>
</dbReference>
<dbReference type="Pfam" id="PF00082">
    <property type="entry name" value="Peptidase_S8"/>
    <property type="match status" value="1"/>
</dbReference>
<keyword evidence="3" id="KW-0732">Signal</keyword>
<dbReference type="InterPro" id="IPR036852">
    <property type="entry name" value="Peptidase_S8/S53_dom_sf"/>
</dbReference>
<dbReference type="Gramene" id="PHT85705">
    <property type="protein sequence ID" value="PHT85705"/>
    <property type="gene ID" value="T459_07811"/>
</dbReference>
<keyword evidence="4" id="KW-0378">Hydrolase</keyword>
<keyword evidence="2" id="KW-0645">Protease</keyword>
<protein>
    <submittedName>
        <fullName evidence="9">Uncharacterized protein</fullName>
    </submittedName>
</protein>
<accession>A0A2G2ZUQ8</accession>
<organism evidence="9 10">
    <name type="scientific">Capsicum annuum</name>
    <name type="common">Capsicum pepper</name>
    <dbReference type="NCBI Taxonomy" id="4072"/>
    <lineage>
        <taxon>Eukaryota</taxon>
        <taxon>Viridiplantae</taxon>
        <taxon>Streptophyta</taxon>
        <taxon>Embryophyta</taxon>
        <taxon>Tracheophyta</taxon>
        <taxon>Spermatophyta</taxon>
        <taxon>Magnoliopsida</taxon>
        <taxon>eudicotyledons</taxon>
        <taxon>Gunneridae</taxon>
        <taxon>Pentapetalae</taxon>
        <taxon>asterids</taxon>
        <taxon>lamiids</taxon>
        <taxon>Solanales</taxon>
        <taxon>Solanaceae</taxon>
        <taxon>Solanoideae</taxon>
        <taxon>Capsiceae</taxon>
        <taxon>Capsicum</taxon>
    </lineage>
</organism>
<gene>
    <name evidence="9" type="ORF">T459_07811</name>
</gene>
<feature type="domain" description="Subtilisin-like protease fibronectin type-III" evidence="8">
    <location>
        <begin position="243"/>
        <end position="338"/>
    </location>
</feature>
<evidence type="ECO:0000256" key="6">
    <source>
        <dbReference type="PROSITE-ProRule" id="PRU01240"/>
    </source>
</evidence>
<dbReference type="Gene3D" id="3.40.50.200">
    <property type="entry name" value="Peptidase S8/S53 domain"/>
    <property type="match status" value="1"/>
</dbReference>
<evidence type="ECO:0000256" key="4">
    <source>
        <dbReference type="ARBA" id="ARBA00022801"/>
    </source>
</evidence>
<comment type="caution">
    <text evidence="6">Lacks conserved residue(s) required for the propagation of feature annotation.</text>
</comment>
<evidence type="ECO:0000256" key="1">
    <source>
        <dbReference type="ARBA" id="ARBA00011073"/>
    </source>
</evidence>
<dbReference type="SUPFAM" id="SSF52743">
    <property type="entry name" value="Subtilisin-like"/>
    <property type="match status" value="1"/>
</dbReference>
<dbReference type="PROSITE" id="PS51892">
    <property type="entry name" value="SUBTILASE"/>
    <property type="match status" value="1"/>
</dbReference>
<keyword evidence="5" id="KW-0720">Serine protease</keyword>
<proteinExistence type="inferred from homology"/>